<reference evidence="1 2" key="1">
    <citation type="submission" date="2019-07" db="EMBL/GenBank/DDBJ databases">
        <authorList>
            <person name="Jastrzebski P J."/>
            <person name="Paukszto L."/>
            <person name="Jastrzebski P J."/>
        </authorList>
    </citation>
    <scope>NUCLEOTIDE SEQUENCE [LARGE SCALE GENOMIC DNA]</scope>
    <source>
        <strain evidence="1 2">WMS-il1</strain>
    </source>
</reference>
<accession>A0A564YLQ1</accession>
<gene>
    <name evidence="1" type="ORF">WMSIL1_LOCUS7659</name>
</gene>
<proteinExistence type="predicted"/>
<organism evidence="1 2">
    <name type="scientific">Hymenolepis diminuta</name>
    <name type="common">Rat tapeworm</name>
    <dbReference type="NCBI Taxonomy" id="6216"/>
    <lineage>
        <taxon>Eukaryota</taxon>
        <taxon>Metazoa</taxon>
        <taxon>Spiralia</taxon>
        <taxon>Lophotrochozoa</taxon>
        <taxon>Platyhelminthes</taxon>
        <taxon>Cestoda</taxon>
        <taxon>Eucestoda</taxon>
        <taxon>Cyclophyllidea</taxon>
        <taxon>Hymenolepididae</taxon>
        <taxon>Hymenolepis</taxon>
    </lineage>
</organism>
<evidence type="ECO:0000313" key="1">
    <source>
        <dbReference type="EMBL" id="VUZ48192.1"/>
    </source>
</evidence>
<keyword evidence="2" id="KW-1185">Reference proteome</keyword>
<dbReference type="AlphaFoldDB" id="A0A564YLQ1"/>
<protein>
    <submittedName>
        <fullName evidence="1">Uncharacterized protein</fullName>
    </submittedName>
</protein>
<name>A0A564YLQ1_HYMDI</name>
<sequence length="94" mass="10430">MPSSSIEAKGQSSESQERLATLGSVVNVTLVCILNLECSEVEIELQLPERECANVFACQNKLVFIGDWRSKNELGSRSNKLSFHATPSWRTNLC</sequence>
<evidence type="ECO:0000313" key="2">
    <source>
        <dbReference type="Proteomes" id="UP000321570"/>
    </source>
</evidence>
<dbReference type="EMBL" id="CABIJS010000277">
    <property type="protein sequence ID" value="VUZ48192.1"/>
    <property type="molecule type" value="Genomic_DNA"/>
</dbReference>
<dbReference type="Proteomes" id="UP000321570">
    <property type="component" value="Unassembled WGS sequence"/>
</dbReference>